<dbReference type="InterPro" id="IPR002452">
    <property type="entry name" value="Alpha_tubulin"/>
</dbReference>
<accession>G3H3L9</accession>
<dbReference type="GO" id="GO:0005874">
    <property type="term" value="C:microtubule"/>
    <property type="evidence" value="ECO:0007669"/>
    <property type="project" value="InterPro"/>
</dbReference>
<name>G3H3L9_CRIGR</name>
<dbReference type="Pfam" id="PF03953">
    <property type="entry name" value="Tubulin_C"/>
    <property type="match status" value="1"/>
</dbReference>
<dbReference type="GO" id="GO:0007017">
    <property type="term" value="P:microtubule-based process"/>
    <property type="evidence" value="ECO:0007669"/>
    <property type="project" value="InterPro"/>
</dbReference>
<dbReference type="AlphaFoldDB" id="G3H3L9"/>
<evidence type="ECO:0000256" key="3">
    <source>
        <dbReference type="ARBA" id="ARBA00023134"/>
    </source>
</evidence>
<dbReference type="Proteomes" id="UP000001075">
    <property type="component" value="Unassembled WGS sequence"/>
</dbReference>
<dbReference type="InParanoid" id="G3H3L9"/>
<keyword evidence="2" id="KW-0547">Nucleotide-binding</keyword>
<gene>
    <name evidence="5" type="ORF">I79_004808</name>
</gene>
<dbReference type="InterPro" id="IPR037103">
    <property type="entry name" value="Tubulin/FtsZ-like_C"/>
</dbReference>
<dbReference type="PRINTS" id="PR01162">
    <property type="entry name" value="ALPHATUBULIN"/>
</dbReference>
<dbReference type="GO" id="GO:0005525">
    <property type="term" value="F:GTP binding"/>
    <property type="evidence" value="ECO:0007669"/>
    <property type="project" value="UniProtKB-KW"/>
</dbReference>
<protein>
    <submittedName>
        <fullName evidence="5">Tubulin alpha chain</fullName>
    </submittedName>
</protein>
<sequence>MTGYGDTRLVSIRLPNQMAKNGKYIACHLLHCENLVPLGVNAAIAALKFKSSIQFVIWCPSGLKAS</sequence>
<keyword evidence="1" id="KW-0479">Metal-binding</keyword>
<dbReference type="STRING" id="10029.G3H3L9"/>
<evidence type="ECO:0000259" key="4">
    <source>
        <dbReference type="Pfam" id="PF03953"/>
    </source>
</evidence>
<dbReference type="InterPro" id="IPR008280">
    <property type="entry name" value="Tub_FtsZ_C"/>
</dbReference>
<evidence type="ECO:0000256" key="2">
    <source>
        <dbReference type="ARBA" id="ARBA00022741"/>
    </source>
</evidence>
<proteinExistence type="predicted"/>
<organism evidence="5 6">
    <name type="scientific">Cricetulus griseus</name>
    <name type="common">Chinese hamster</name>
    <name type="synonym">Cricetulus barabensis griseus</name>
    <dbReference type="NCBI Taxonomy" id="10029"/>
    <lineage>
        <taxon>Eukaryota</taxon>
        <taxon>Metazoa</taxon>
        <taxon>Chordata</taxon>
        <taxon>Craniata</taxon>
        <taxon>Vertebrata</taxon>
        <taxon>Euteleostomi</taxon>
        <taxon>Mammalia</taxon>
        <taxon>Eutheria</taxon>
        <taxon>Euarchontoglires</taxon>
        <taxon>Glires</taxon>
        <taxon>Rodentia</taxon>
        <taxon>Myomorpha</taxon>
        <taxon>Muroidea</taxon>
        <taxon>Cricetidae</taxon>
        <taxon>Cricetinae</taxon>
        <taxon>Cricetulus</taxon>
    </lineage>
</organism>
<dbReference type="GO" id="GO:0005200">
    <property type="term" value="F:structural constituent of cytoskeleton"/>
    <property type="evidence" value="ECO:0007669"/>
    <property type="project" value="InterPro"/>
</dbReference>
<evidence type="ECO:0000313" key="5">
    <source>
        <dbReference type="EMBL" id="EGW02159.1"/>
    </source>
</evidence>
<feature type="domain" description="Tubulin/FtsZ 2-layer sandwich" evidence="4">
    <location>
        <begin position="19"/>
        <end position="65"/>
    </location>
</feature>
<keyword evidence="3" id="KW-0342">GTP-binding</keyword>
<evidence type="ECO:0000313" key="6">
    <source>
        <dbReference type="Proteomes" id="UP000001075"/>
    </source>
</evidence>
<dbReference type="InterPro" id="IPR018316">
    <property type="entry name" value="Tubulin/FtsZ_2-layer-sand-dom"/>
</dbReference>
<evidence type="ECO:0000256" key="1">
    <source>
        <dbReference type="ARBA" id="ARBA00022723"/>
    </source>
</evidence>
<dbReference type="SUPFAM" id="SSF55307">
    <property type="entry name" value="Tubulin C-terminal domain-like"/>
    <property type="match status" value="1"/>
</dbReference>
<dbReference type="EMBL" id="JH000127">
    <property type="protein sequence ID" value="EGW02159.1"/>
    <property type="molecule type" value="Genomic_DNA"/>
</dbReference>
<dbReference type="Gene3D" id="3.30.1330.20">
    <property type="entry name" value="Tubulin/FtsZ, C-terminal domain"/>
    <property type="match status" value="1"/>
</dbReference>
<reference evidence="6" key="1">
    <citation type="journal article" date="2011" name="Nat. Biotechnol.">
        <title>The genomic sequence of the Chinese hamster ovary (CHO)-K1 cell line.</title>
        <authorList>
            <person name="Xu X."/>
            <person name="Nagarajan H."/>
            <person name="Lewis N.E."/>
            <person name="Pan S."/>
            <person name="Cai Z."/>
            <person name="Liu X."/>
            <person name="Chen W."/>
            <person name="Xie M."/>
            <person name="Wang W."/>
            <person name="Hammond S."/>
            <person name="Andersen M.R."/>
            <person name="Neff N."/>
            <person name="Passarelli B."/>
            <person name="Koh W."/>
            <person name="Fan H.C."/>
            <person name="Wang J."/>
            <person name="Gui Y."/>
            <person name="Lee K.H."/>
            <person name="Betenbaugh M.J."/>
            <person name="Quake S.R."/>
            <person name="Famili I."/>
            <person name="Palsson B.O."/>
            <person name="Wang J."/>
        </authorList>
    </citation>
    <scope>NUCLEOTIDE SEQUENCE [LARGE SCALE GENOMIC DNA]</scope>
    <source>
        <strain evidence="6">CHO K1 cell line</strain>
    </source>
</reference>